<evidence type="ECO:0000313" key="2">
    <source>
        <dbReference type="EMBL" id="MBO3661898.1"/>
    </source>
</evidence>
<sequence length="108" mass="10786">MPATHAPFAASRPKLAVAGTVVTVLGLVAAAISILGLLQVLYVAVSAEGREALWNLYGVAASVVAGAIAVVLGAIGCFFEDTVRLARVAVITGIASPGAVLLLGWTTS</sequence>
<evidence type="ECO:0000256" key="1">
    <source>
        <dbReference type="SAM" id="Phobius"/>
    </source>
</evidence>
<comment type="caution">
    <text evidence="2">The sequence shown here is derived from an EMBL/GenBank/DDBJ whole genome shotgun (WGS) entry which is preliminary data.</text>
</comment>
<dbReference type="Proteomes" id="UP000680132">
    <property type="component" value="Unassembled WGS sequence"/>
</dbReference>
<name>A0A939QNC7_9MICO</name>
<dbReference type="EMBL" id="JAGFOA010000001">
    <property type="protein sequence ID" value="MBO3661898.1"/>
    <property type="molecule type" value="Genomic_DNA"/>
</dbReference>
<keyword evidence="1" id="KW-0812">Transmembrane</keyword>
<accession>A0A939QNC7</accession>
<keyword evidence="3" id="KW-1185">Reference proteome</keyword>
<protein>
    <submittedName>
        <fullName evidence="2">Uncharacterized protein</fullName>
    </submittedName>
</protein>
<organism evidence="2 3">
    <name type="scientific">Microbacterium stercoris</name>
    <dbReference type="NCBI Taxonomy" id="2820289"/>
    <lineage>
        <taxon>Bacteria</taxon>
        <taxon>Bacillati</taxon>
        <taxon>Actinomycetota</taxon>
        <taxon>Actinomycetes</taxon>
        <taxon>Micrococcales</taxon>
        <taxon>Microbacteriaceae</taxon>
        <taxon>Microbacterium</taxon>
    </lineage>
</organism>
<dbReference type="AlphaFoldDB" id="A0A939QNC7"/>
<evidence type="ECO:0000313" key="3">
    <source>
        <dbReference type="Proteomes" id="UP000680132"/>
    </source>
</evidence>
<keyword evidence="1" id="KW-0472">Membrane</keyword>
<gene>
    <name evidence="2" type="ORF">J5V96_00055</name>
</gene>
<feature type="transmembrane region" description="Helical" evidence="1">
    <location>
        <begin position="54"/>
        <end position="78"/>
    </location>
</feature>
<feature type="transmembrane region" description="Helical" evidence="1">
    <location>
        <begin position="85"/>
        <end position="105"/>
    </location>
</feature>
<feature type="transmembrane region" description="Helical" evidence="1">
    <location>
        <begin position="15"/>
        <end position="42"/>
    </location>
</feature>
<dbReference type="RefSeq" id="WP_208499192.1">
    <property type="nucleotide sequence ID" value="NZ_JAGFOA010000001.1"/>
</dbReference>
<proteinExistence type="predicted"/>
<reference evidence="2" key="1">
    <citation type="submission" date="2021-03" db="EMBL/GenBank/DDBJ databases">
        <title>Microbacterium sp. nov., a novel actinobacterium isolated from cow dung.</title>
        <authorList>
            <person name="Zhang L."/>
        </authorList>
    </citation>
    <scope>NUCLEOTIDE SEQUENCE</scope>
    <source>
        <strain evidence="2">NEAU-LLB</strain>
    </source>
</reference>
<keyword evidence="1" id="KW-1133">Transmembrane helix</keyword>